<dbReference type="Pfam" id="PF07586">
    <property type="entry name" value="HXXSHH"/>
    <property type="match status" value="1"/>
</dbReference>
<proteinExistence type="predicted"/>
<dbReference type="OrthoDB" id="9146593at2"/>
<keyword evidence="2" id="KW-1185">Reference proteome</keyword>
<dbReference type="EMBL" id="CP001804">
    <property type="protein sequence ID" value="ACY12674.1"/>
    <property type="molecule type" value="Genomic_DNA"/>
</dbReference>
<dbReference type="KEGG" id="hoh:Hoch_0032"/>
<dbReference type="PROSITE" id="PS51318">
    <property type="entry name" value="TAT"/>
    <property type="match status" value="1"/>
</dbReference>
<reference evidence="1 2" key="1">
    <citation type="journal article" date="2010" name="Stand. Genomic Sci.">
        <title>Complete genome sequence of Haliangium ochraceum type strain (SMP-2).</title>
        <authorList>
            <consortium name="US DOE Joint Genome Institute (JGI-PGF)"/>
            <person name="Ivanova N."/>
            <person name="Daum C."/>
            <person name="Lang E."/>
            <person name="Abt B."/>
            <person name="Kopitz M."/>
            <person name="Saunders E."/>
            <person name="Lapidus A."/>
            <person name="Lucas S."/>
            <person name="Glavina Del Rio T."/>
            <person name="Nolan M."/>
            <person name="Tice H."/>
            <person name="Copeland A."/>
            <person name="Cheng J.F."/>
            <person name="Chen F."/>
            <person name="Bruce D."/>
            <person name="Goodwin L."/>
            <person name="Pitluck S."/>
            <person name="Mavromatis K."/>
            <person name="Pati A."/>
            <person name="Mikhailova N."/>
            <person name="Chen A."/>
            <person name="Palaniappan K."/>
            <person name="Land M."/>
            <person name="Hauser L."/>
            <person name="Chang Y.J."/>
            <person name="Jeffries C.D."/>
            <person name="Detter J.C."/>
            <person name="Brettin T."/>
            <person name="Rohde M."/>
            <person name="Goker M."/>
            <person name="Bristow J."/>
            <person name="Markowitz V."/>
            <person name="Eisen J.A."/>
            <person name="Hugenholtz P."/>
            <person name="Kyrpides N.C."/>
            <person name="Klenk H.P."/>
        </authorList>
    </citation>
    <scope>NUCLEOTIDE SEQUENCE [LARGE SCALE GENOMIC DNA]</scope>
    <source>
        <strain evidence="2">DSM 14365 / CIP 107738 / JCM 11303 / AJ 13395 / SMP-2</strain>
    </source>
</reference>
<sequence length="457" mass="49934">MTRRSNGKGLSRRAMLRGLGGSMVALPFLDAMVGIGRRAEAQTLAFPKRIVMWYTPNGTVPKNFWPEAPGSLADSALSPILQPLSEHRNDMLVLGGIDLMTSYDGPGDAHQKGTGTCLTGMPLQDGDFAGDAGASAGWADGISLDQHIANEIGGDTMFRSLEAGVLVQGSSVRSRVSYRGPAQPLPPENNPYTLYRRLLGDPSLTPEDIARQNQRRQLVLDTLSDDYKKLRGQLSGDDSYKLENHLEALQSIEERLSKSQVEFGGECQRYAQGDPINVEAVGNMPDLGTLQMDLVAMAFACDLTRVSTIMWSQSTASHLYKWVDDEIREGHHLLAHKGDQDTKKVEQNTAINRWHAEQLAYFVSKLKSIPEGDGTVFDNTVIFWTNEQSKGNVHSRAEMPYVVMGSAGGYFQTGQYVQYPSETPHNKLLVSLMNAMGVPGDSFGSQEYGTGSLTGLT</sequence>
<dbReference type="Proteomes" id="UP000001880">
    <property type="component" value="Chromosome"/>
</dbReference>
<dbReference type="STRING" id="502025.Hoch_0032"/>
<dbReference type="HOGENOM" id="CLU_044709_1_0_7"/>
<gene>
    <name evidence="1" type="ordered locus">Hoch_0032</name>
</gene>
<evidence type="ECO:0000313" key="1">
    <source>
        <dbReference type="EMBL" id="ACY12674.1"/>
    </source>
</evidence>
<protein>
    <recommendedName>
        <fullName evidence="3">Tat (Twin-arginine translocation) pathway signal sequence domain protein</fullName>
    </recommendedName>
</protein>
<evidence type="ECO:0008006" key="3">
    <source>
        <dbReference type="Google" id="ProtNLM"/>
    </source>
</evidence>
<dbReference type="eggNOG" id="COG2960">
    <property type="taxonomic scope" value="Bacteria"/>
</dbReference>
<organism evidence="1 2">
    <name type="scientific">Haliangium ochraceum (strain DSM 14365 / JCM 11303 / SMP-2)</name>
    <dbReference type="NCBI Taxonomy" id="502025"/>
    <lineage>
        <taxon>Bacteria</taxon>
        <taxon>Pseudomonadati</taxon>
        <taxon>Myxococcota</taxon>
        <taxon>Polyangia</taxon>
        <taxon>Haliangiales</taxon>
        <taxon>Kofleriaceae</taxon>
        <taxon>Haliangium</taxon>
    </lineage>
</organism>
<dbReference type="RefSeq" id="WP_012825301.1">
    <property type="nucleotide sequence ID" value="NC_013440.1"/>
</dbReference>
<name>D0LFP0_HALO1</name>
<dbReference type="InterPro" id="IPR006311">
    <property type="entry name" value="TAT_signal"/>
</dbReference>
<accession>D0LFP0</accession>
<dbReference type="AlphaFoldDB" id="D0LFP0"/>
<evidence type="ECO:0000313" key="2">
    <source>
        <dbReference type="Proteomes" id="UP000001880"/>
    </source>
</evidence>
<dbReference type="InterPro" id="IPR011447">
    <property type="entry name" value="DUF1552"/>
</dbReference>